<protein>
    <submittedName>
        <fullName evidence="1">Uncharacterized protein</fullName>
    </submittedName>
</protein>
<organism evidence="1">
    <name type="scientific">marine sediment metagenome</name>
    <dbReference type="NCBI Taxonomy" id="412755"/>
    <lineage>
        <taxon>unclassified sequences</taxon>
        <taxon>metagenomes</taxon>
        <taxon>ecological metagenomes</taxon>
    </lineage>
</organism>
<sequence length="226" mass="25590">MTKYVQSSDELSGHLKDQIAFMKLSANSYDNGFEDEAKRLAVIIRVLLHDTSNSTSLLTQLNKKNIRFHDYSLPYNPNNVIPYNGLTMMRLSAAEGASYVAPLNGGPPTRSKTKKLAFNVWWNNMFVIKDKSGNTFSREDLVLNIADTDGGAHIDPKLNADYASLSRFNSLGWKFFRNDIEDDFRNSPVLPSIRQIAHEVLKTLKDEFPELFQSNIKGEAKCPRLK</sequence>
<comment type="caution">
    <text evidence="1">The sequence shown here is derived from an EMBL/GenBank/DDBJ whole genome shotgun (WGS) entry which is preliminary data.</text>
</comment>
<name>X0VKZ8_9ZZZZ</name>
<proteinExistence type="predicted"/>
<evidence type="ECO:0000313" key="1">
    <source>
        <dbReference type="EMBL" id="GAG01241.1"/>
    </source>
</evidence>
<reference evidence="1" key="1">
    <citation type="journal article" date="2014" name="Front. Microbiol.">
        <title>High frequency of phylogenetically diverse reductive dehalogenase-homologous genes in deep subseafloor sedimentary metagenomes.</title>
        <authorList>
            <person name="Kawai M."/>
            <person name="Futagami T."/>
            <person name="Toyoda A."/>
            <person name="Takaki Y."/>
            <person name="Nishi S."/>
            <person name="Hori S."/>
            <person name="Arai W."/>
            <person name="Tsubouchi T."/>
            <person name="Morono Y."/>
            <person name="Uchiyama I."/>
            <person name="Ito T."/>
            <person name="Fujiyama A."/>
            <person name="Inagaki F."/>
            <person name="Takami H."/>
        </authorList>
    </citation>
    <scope>NUCLEOTIDE SEQUENCE</scope>
    <source>
        <strain evidence="1">Expedition CK06-06</strain>
    </source>
</reference>
<accession>X0VKZ8</accession>
<dbReference type="AlphaFoldDB" id="X0VKZ8"/>
<dbReference type="EMBL" id="BARS01022529">
    <property type="protein sequence ID" value="GAG01241.1"/>
    <property type="molecule type" value="Genomic_DNA"/>
</dbReference>
<gene>
    <name evidence="1" type="ORF">S01H1_36011</name>
</gene>